<protein>
    <recommendedName>
        <fullName evidence="1">DNA (cytosine-5-)-methyltransferase</fullName>
        <ecNumber evidence="1">2.1.1.37</ecNumber>
    </recommendedName>
</protein>
<dbReference type="EMBL" id="CAUYUJ010019263">
    <property type="protein sequence ID" value="CAK0889746.1"/>
    <property type="molecule type" value="Genomic_DNA"/>
</dbReference>
<name>A0ABN9WVX5_9DINO</name>
<keyword evidence="6" id="KW-1185">Reference proteome</keyword>
<dbReference type="Gene3D" id="3.40.50.150">
    <property type="entry name" value="Vaccinia Virus protein VP39"/>
    <property type="match status" value="1"/>
</dbReference>
<evidence type="ECO:0000313" key="5">
    <source>
        <dbReference type="EMBL" id="CAK0889746.1"/>
    </source>
</evidence>
<comment type="caution">
    <text evidence="5">The sequence shown here is derived from an EMBL/GenBank/DDBJ whole genome shotgun (WGS) entry which is preliminary data.</text>
</comment>
<organism evidence="5 6">
    <name type="scientific">Prorocentrum cordatum</name>
    <dbReference type="NCBI Taxonomy" id="2364126"/>
    <lineage>
        <taxon>Eukaryota</taxon>
        <taxon>Sar</taxon>
        <taxon>Alveolata</taxon>
        <taxon>Dinophyceae</taxon>
        <taxon>Prorocentrales</taxon>
        <taxon>Prorocentraceae</taxon>
        <taxon>Prorocentrum</taxon>
    </lineage>
</organism>
<proteinExistence type="predicted"/>
<evidence type="ECO:0000256" key="4">
    <source>
        <dbReference type="ARBA" id="ARBA00022691"/>
    </source>
</evidence>
<gene>
    <name evidence="5" type="ORF">PCOR1329_LOCUS70208</name>
</gene>
<dbReference type="Pfam" id="PF00145">
    <property type="entry name" value="DNA_methylase"/>
    <property type="match status" value="1"/>
</dbReference>
<keyword evidence="3" id="KW-0808">Transferase</keyword>
<dbReference type="InterPro" id="IPR029063">
    <property type="entry name" value="SAM-dependent_MTases_sf"/>
</dbReference>
<dbReference type="PANTHER" id="PTHR23068">
    <property type="entry name" value="DNA CYTOSINE-5- -METHYLTRANSFERASE 3-RELATED"/>
    <property type="match status" value="1"/>
</dbReference>
<dbReference type="PANTHER" id="PTHR23068:SF25">
    <property type="entry name" value="DNA (CYTOSINE-5)-METHYLTRANSFERASE DRM2"/>
    <property type="match status" value="1"/>
</dbReference>
<reference evidence="5" key="1">
    <citation type="submission" date="2023-10" db="EMBL/GenBank/DDBJ databases">
        <authorList>
            <person name="Chen Y."/>
            <person name="Shah S."/>
            <person name="Dougan E. K."/>
            <person name="Thang M."/>
            <person name="Chan C."/>
        </authorList>
    </citation>
    <scope>NUCLEOTIDE SEQUENCE [LARGE SCALE GENOMIC DNA]</scope>
</reference>
<dbReference type="SUPFAM" id="SSF53335">
    <property type="entry name" value="S-adenosyl-L-methionine-dependent methyltransferases"/>
    <property type="match status" value="1"/>
</dbReference>
<keyword evidence="2" id="KW-0489">Methyltransferase</keyword>
<keyword evidence="4" id="KW-0949">S-adenosyl-L-methionine</keyword>
<evidence type="ECO:0000313" key="6">
    <source>
        <dbReference type="Proteomes" id="UP001189429"/>
    </source>
</evidence>
<dbReference type="Proteomes" id="UP001189429">
    <property type="component" value="Unassembled WGS sequence"/>
</dbReference>
<accession>A0ABN9WVX5</accession>
<evidence type="ECO:0000256" key="3">
    <source>
        <dbReference type="ARBA" id="ARBA00022679"/>
    </source>
</evidence>
<evidence type="ECO:0000256" key="2">
    <source>
        <dbReference type="ARBA" id="ARBA00022603"/>
    </source>
</evidence>
<dbReference type="InterPro" id="IPR001525">
    <property type="entry name" value="C5_MeTfrase"/>
</dbReference>
<feature type="non-terminal residue" evidence="5">
    <location>
        <position position="1152"/>
    </location>
</feature>
<dbReference type="InterPro" id="IPR050390">
    <property type="entry name" value="C5-Methyltransferase"/>
</dbReference>
<sequence>MVWLLLNVAETFVRTSEELDWLHCIVSGLNFHCARSWVHAPHGPPSATQRKAFNNLLYEVRVFREQCAGLIPDIDWDTDLSSAATSYDGEEVFPAEPLDRDRLLEALPPREACAAVRAVDVTEGWIRAALSDPGLILKDESGLGSLPPTPKVWASNEEWELIAGDLLERGIIKTIGYEDIVEVQGRKVMGGMFGVKKGSHLKGEGPQRLVMNIIPSNFIQNTIEGDMPMLPHSDKWKSVILRSGEVMLWSAEDLKCYFYVYSLSDVWLKYMAISKPARRCAAGLPGKGMIYLAAAVVPMGWISATGVIQHIHRRLLRARHPELRQLSASEELRKDAPIPPARRGGFHNSGVAPVRGEVGRTYDDDKRMIYIGRGSSSLQLAPSKWGNPFRIRDGLDRRQEHQACHGDVLIAKWLERFNTPALWRAWQVYIDNLDALEITGWWHAKSLQEEGISEAVDMARRRYEHFNVPRSENKAVIRETTTQSLGEAIDGDRGTIGPPAEFVRRLISLTLATLQRPTVTQKWMQILAGRWFGASCSGASGLVTVSDASMQRGAVCRAVRIRPDGVAAARAASRRLVTDFRDEVVLLSLFDGIGGARRALDLMGLTPALFVSAEIDAEAKRVTKYAWPDVLEVGDVCSFGFAEAVAIRERVPHMKWILVVAGSPCSDLARINVERTGLQGRRSRLFYEINRIVSLLREALGDFCTVLPLVENVAPMDSEPRQLMSHSLGCEPVCISAGDVTHCQRDRLHWIKEELLTPWQGETYVMDSVKHVVIPDGPGPVERWLAAGLQWQGDIQKDFRLFNYCYAPYQFQDVNCIEEPDGSRRPPSSVERELLLDFLPGHTITARVTRARKLEKADLECCRCALLGNSFQCVVVAWVLAHWAQRAGYLTEIPSARQMRETGGGATVADATVSMDQIDCDDGVLVRQHDLESEDAALDPSIIIVEELARRAEARGSDIRLDTFEAMRPDLWPRRPVSVARWSWKATAIWDWKHPSHITDLEVEFNTESEQLRIRLRVVNLGPWWVAYHTIWCSHGADHIDQLDLLVADWIKWLWTEGHPQGLAGNTLSAVQFFLRKKRILPASWRLLRAWQRLELPQRVLPMPDVVLTALAATARGWGRNDVAALLVFGFAAFLRTTEMLTLRRWQVGIDE</sequence>
<evidence type="ECO:0000256" key="1">
    <source>
        <dbReference type="ARBA" id="ARBA00011975"/>
    </source>
</evidence>
<dbReference type="EC" id="2.1.1.37" evidence="1"/>